<name>A0A370U0Q7_9HELO</name>
<feature type="domain" description="Glucose-methanol-choline oxidoreductase N-terminal" evidence="6">
    <location>
        <begin position="48"/>
        <end position="365"/>
    </location>
</feature>
<proteinExistence type="inferred from homology"/>
<keyword evidence="5" id="KW-0732">Signal</keyword>
<evidence type="ECO:0000259" key="7">
    <source>
        <dbReference type="Pfam" id="PF05199"/>
    </source>
</evidence>
<dbReference type="Gene3D" id="3.30.560.10">
    <property type="entry name" value="Glucose Oxidase, domain 3"/>
    <property type="match status" value="1"/>
</dbReference>
<evidence type="ECO:0000256" key="1">
    <source>
        <dbReference type="ARBA" id="ARBA00010790"/>
    </source>
</evidence>
<dbReference type="GeneID" id="43594173"/>
<dbReference type="SUPFAM" id="SSF54373">
    <property type="entry name" value="FAD-linked reductases, C-terminal domain"/>
    <property type="match status" value="1"/>
</dbReference>
<accession>A0A370U0Q7</accession>
<dbReference type="RefSeq" id="XP_031874001.1">
    <property type="nucleotide sequence ID" value="XM_032009947.1"/>
</dbReference>
<evidence type="ECO:0000256" key="3">
    <source>
        <dbReference type="PIRSR" id="PIRSR000137-1"/>
    </source>
</evidence>
<gene>
    <name evidence="8" type="ORF">BP5553_01324</name>
</gene>
<dbReference type="InterPro" id="IPR007867">
    <property type="entry name" value="GMC_OxRtase_C"/>
</dbReference>
<dbReference type="GO" id="GO:0050660">
    <property type="term" value="F:flavin adenine dinucleotide binding"/>
    <property type="evidence" value="ECO:0007669"/>
    <property type="project" value="InterPro"/>
</dbReference>
<evidence type="ECO:0000259" key="6">
    <source>
        <dbReference type="Pfam" id="PF00732"/>
    </source>
</evidence>
<dbReference type="EMBL" id="NPIC01000001">
    <property type="protein sequence ID" value="RDL41345.1"/>
    <property type="molecule type" value="Genomic_DNA"/>
</dbReference>
<feature type="signal peptide" evidence="5">
    <location>
        <begin position="1"/>
        <end position="21"/>
    </location>
</feature>
<evidence type="ECO:0000256" key="2">
    <source>
        <dbReference type="ARBA" id="ARBA00023180"/>
    </source>
</evidence>
<dbReference type="InterPro" id="IPR036188">
    <property type="entry name" value="FAD/NAD-bd_sf"/>
</dbReference>
<dbReference type="InterPro" id="IPR000172">
    <property type="entry name" value="GMC_OxRdtase_N"/>
</dbReference>
<dbReference type="OrthoDB" id="269227at2759"/>
<dbReference type="GO" id="GO:0016614">
    <property type="term" value="F:oxidoreductase activity, acting on CH-OH group of donors"/>
    <property type="evidence" value="ECO:0007669"/>
    <property type="project" value="InterPro"/>
</dbReference>
<feature type="binding site" evidence="4">
    <location>
        <begin position="144"/>
        <end position="147"/>
    </location>
    <ligand>
        <name>FAD</name>
        <dbReference type="ChEBI" id="CHEBI:57692"/>
    </ligand>
</feature>
<dbReference type="AlphaFoldDB" id="A0A370U0Q7"/>
<dbReference type="PANTHER" id="PTHR11552">
    <property type="entry name" value="GLUCOSE-METHANOL-CHOLINE GMC OXIDOREDUCTASE"/>
    <property type="match status" value="1"/>
</dbReference>
<dbReference type="Proteomes" id="UP000254866">
    <property type="component" value="Unassembled WGS sequence"/>
</dbReference>
<evidence type="ECO:0000256" key="5">
    <source>
        <dbReference type="SAM" id="SignalP"/>
    </source>
</evidence>
<dbReference type="PROSITE" id="PS51257">
    <property type="entry name" value="PROKAR_LIPOPROTEIN"/>
    <property type="match status" value="1"/>
</dbReference>
<dbReference type="GO" id="GO:0044550">
    <property type="term" value="P:secondary metabolite biosynthetic process"/>
    <property type="evidence" value="ECO:0007669"/>
    <property type="project" value="TreeGrafter"/>
</dbReference>
<feature type="binding site" evidence="4">
    <location>
        <begin position="560"/>
        <end position="561"/>
    </location>
    <ligand>
        <name>FAD</name>
        <dbReference type="ChEBI" id="CHEBI:57692"/>
    </ligand>
</feature>
<evidence type="ECO:0000313" key="8">
    <source>
        <dbReference type="EMBL" id="RDL41345.1"/>
    </source>
</evidence>
<evidence type="ECO:0000256" key="4">
    <source>
        <dbReference type="PIRSR" id="PIRSR000137-2"/>
    </source>
</evidence>
<feature type="active site" description="Proton donor" evidence="3">
    <location>
        <position position="561"/>
    </location>
</feature>
<feature type="active site" description="Proton acceptor" evidence="3">
    <location>
        <position position="605"/>
    </location>
</feature>
<dbReference type="Pfam" id="PF05199">
    <property type="entry name" value="GMC_oxred_C"/>
    <property type="match status" value="1"/>
</dbReference>
<evidence type="ECO:0008006" key="10">
    <source>
        <dbReference type="Google" id="ProtNLM"/>
    </source>
</evidence>
<evidence type="ECO:0000313" key="9">
    <source>
        <dbReference type="Proteomes" id="UP000254866"/>
    </source>
</evidence>
<reference evidence="8 9" key="1">
    <citation type="journal article" date="2018" name="IMA Fungus">
        <title>IMA Genome-F 9: Draft genome sequence of Annulohypoxylon stygium, Aspergillus mulundensis, Berkeleyomyces basicola (syn. Thielaviopsis basicola), Ceratocystis smalleyi, two Cercospora beticola strains, Coleophoma cylindrospora, Fusarium fracticaudum, Phialophora cf. hyalina, and Morchella septimelata.</title>
        <authorList>
            <person name="Wingfield B.D."/>
            <person name="Bills G.F."/>
            <person name="Dong Y."/>
            <person name="Huang W."/>
            <person name="Nel W.J."/>
            <person name="Swalarsk-Parry B.S."/>
            <person name="Vaghefi N."/>
            <person name="Wilken P.M."/>
            <person name="An Z."/>
            <person name="de Beer Z.W."/>
            <person name="De Vos L."/>
            <person name="Chen L."/>
            <person name="Duong T.A."/>
            <person name="Gao Y."/>
            <person name="Hammerbacher A."/>
            <person name="Kikkert J.R."/>
            <person name="Li Y."/>
            <person name="Li H."/>
            <person name="Li K."/>
            <person name="Li Q."/>
            <person name="Liu X."/>
            <person name="Ma X."/>
            <person name="Naidoo K."/>
            <person name="Pethybridge S.J."/>
            <person name="Sun J."/>
            <person name="Steenkamp E.T."/>
            <person name="van der Nest M.A."/>
            <person name="van Wyk S."/>
            <person name="Wingfield M.J."/>
            <person name="Xiong C."/>
            <person name="Yue Q."/>
            <person name="Zhang X."/>
        </authorList>
    </citation>
    <scope>NUCLEOTIDE SEQUENCE [LARGE SCALE GENOMIC DNA]</scope>
    <source>
        <strain evidence="8 9">BP 5553</strain>
    </source>
</reference>
<feature type="binding site" evidence="4">
    <location>
        <begin position="606"/>
        <end position="607"/>
    </location>
    <ligand>
        <name>FAD</name>
        <dbReference type="ChEBI" id="CHEBI:57692"/>
    </ligand>
</feature>
<comment type="caution">
    <text evidence="8">The sequence shown here is derived from an EMBL/GenBank/DDBJ whole genome shotgun (WGS) entry which is preliminary data.</text>
</comment>
<comment type="cofactor">
    <cofactor evidence="4">
        <name>FAD</name>
        <dbReference type="ChEBI" id="CHEBI:57692"/>
    </cofactor>
</comment>
<dbReference type="PANTHER" id="PTHR11552:SF138">
    <property type="entry name" value="DEHYDROGENASE PKFF-RELATED"/>
    <property type="match status" value="1"/>
</dbReference>
<dbReference type="SUPFAM" id="SSF51905">
    <property type="entry name" value="FAD/NAD(P)-binding domain"/>
    <property type="match status" value="1"/>
</dbReference>
<dbReference type="Pfam" id="PF00732">
    <property type="entry name" value="GMC_oxred_N"/>
    <property type="match status" value="1"/>
</dbReference>
<keyword evidence="4" id="KW-0274">FAD</keyword>
<organism evidence="8 9">
    <name type="scientific">Venustampulla echinocandica</name>
    <dbReference type="NCBI Taxonomy" id="2656787"/>
    <lineage>
        <taxon>Eukaryota</taxon>
        <taxon>Fungi</taxon>
        <taxon>Dikarya</taxon>
        <taxon>Ascomycota</taxon>
        <taxon>Pezizomycotina</taxon>
        <taxon>Leotiomycetes</taxon>
        <taxon>Helotiales</taxon>
        <taxon>Pleuroascaceae</taxon>
        <taxon>Venustampulla</taxon>
    </lineage>
</organism>
<feature type="chain" id="PRO_5017085446" description="Glucose-methanol-choline oxidoreductase N-terminal domain-containing protein" evidence="5">
    <location>
        <begin position="22"/>
        <end position="651"/>
    </location>
</feature>
<keyword evidence="2" id="KW-0325">Glycoprotein</keyword>
<protein>
    <recommendedName>
        <fullName evidence="10">Glucose-methanol-choline oxidoreductase N-terminal domain-containing protein</fullName>
    </recommendedName>
</protein>
<dbReference type="Gene3D" id="3.50.50.60">
    <property type="entry name" value="FAD/NAD(P)-binding domain"/>
    <property type="match status" value="1"/>
</dbReference>
<keyword evidence="9" id="KW-1185">Reference proteome</keyword>
<keyword evidence="4" id="KW-0285">Flavoprotein</keyword>
<feature type="domain" description="Glucose-methanol-choline oxidoreductase C-terminal" evidence="7">
    <location>
        <begin position="479"/>
        <end position="610"/>
    </location>
</feature>
<dbReference type="STRING" id="2656787.A0A370U0Q7"/>
<dbReference type="InterPro" id="IPR012132">
    <property type="entry name" value="GMC_OxRdtase"/>
</dbReference>
<comment type="similarity">
    <text evidence="1">Belongs to the GMC oxidoreductase family.</text>
</comment>
<dbReference type="PIRSF" id="PIRSF000137">
    <property type="entry name" value="Alcohol_oxidase"/>
    <property type="match status" value="1"/>
</dbReference>
<sequence length="651" mass="70367">MGRFHSFSLLAVLACVRYASSTGILESITGFNTIGDHFGYPAFQDTTYDYVIVGGGTAGLAMAARLSQGGAGTVAVIEAGGFYELDNGNLSTVPGTSAYFIGTAPLVKNPLIDWQYQTEPNPGLGGRSILYNSGKTLGGGSARNYMVYARGSKGSYQKWADEVGDKSYAFAQFLPYFQKSVQLDFPNNAVRARNASIYPNPRAYGTSGPLKVSFSNWANTIGSWAKLALKELGLSELPDFVSGDIYGYQYTSQTIDGKTQTRSSSEASYLRQALSKNSQLQVYKTSLAKQILFDSNKRATGVLVDTAGVKYNLLARKEVIVSAGVHRSPQLLMVSGIGPQEILEDLGIPIVSNLPGVGQNMWDQPFFGPSHAVDIITHSSMSSPVFMGKQFDDYRKSRTGFLTNPGSDFLAWENLPKDLFQTLSNATQNDLTTQFPADWPTLQHTFADAFYGDGHDMLLGAPPDNRQYVGILPTLVATFSRGNVTIKSTDTSVNPIINSNLLSDPRDQEIAIAAFKRARQMFATKALSKITVGTEDYPGSSVSTDAEILAHIMKTTAPIWHASSTCKMGKASDKMAVVDSKAKVMGVSGLRVVDASAFPFLIPVHPQGTVCEFFPPSPAVVPTREPRGFLLTYVSHFKDALAEKIACDILS</sequence>